<proteinExistence type="predicted"/>
<reference evidence="1" key="1">
    <citation type="journal article" date="2023" name="G3 (Bethesda)">
        <title>A reference genome for the long-term kleptoplast-retaining sea slug Elysia crispata morphotype clarki.</title>
        <authorList>
            <person name="Eastman K.E."/>
            <person name="Pendleton A.L."/>
            <person name="Shaikh M.A."/>
            <person name="Suttiyut T."/>
            <person name="Ogas R."/>
            <person name="Tomko P."/>
            <person name="Gavelis G."/>
            <person name="Widhalm J.R."/>
            <person name="Wisecaver J.H."/>
        </authorList>
    </citation>
    <scope>NUCLEOTIDE SEQUENCE</scope>
    <source>
        <strain evidence="1">ECLA1</strain>
    </source>
</reference>
<organism evidence="1 2">
    <name type="scientific">Elysia crispata</name>
    <name type="common">lettuce slug</name>
    <dbReference type="NCBI Taxonomy" id="231223"/>
    <lineage>
        <taxon>Eukaryota</taxon>
        <taxon>Metazoa</taxon>
        <taxon>Spiralia</taxon>
        <taxon>Lophotrochozoa</taxon>
        <taxon>Mollusca</taxon>
        <taxon>Gastropoda</taxon>
        <taxon>Heterobranchia</taxon>
        <taxon>Euthyneura</taxon>
        <taxon>Panpulmonata</taxon>
        <taxon>Sacoglossa</taxon>
        <taxon>Placobranchoidea</taxon>
        <taxon>Plakobranchidae</taxon>
        <taxon>Elysia</taxon>
    </lineage>
</organism>
<evidence type="ECO:0000313" key="1">
    <source>
        <dbReference type="EMBL" id="KAK3790354.1"/>
    </source>
</evidence>
<dbReference type="Proteomes" id="UP001283361">
    <property type="component" value="Unassembled WGS sequence"/>
</dbReference>
<accession>A0AAE1AMA6</accession>
<name>A0AAE1AMA6_9GAST</name>
<comment type="caution">
    <text evidence="1">The sequence shown here is derived from an EMBL/GenBank/DDBJ whole genome shotgun (WGS) entry which is preliminary data.</text>
</comment>
<protein>
    <submittedName>
        <fullName evidence="1">Uncharacterized protein</fullName>
    </submittedName>
</protein>
<feature type="non-terminal residue" evidence="1">
    <location>
        <position position="1"/>
    </location>
</feature>
<dbReference type="EMBL" id="JAWDGP010001543">
    <property type="protein sequence ID" value="KAK3790354.1"/>
    <property type="molecule type" value="Genomic_DNA"/>
</dbReference>
<gene>
    <name evidence="1" type="ORF">RRG08_038420</name>
</gene>
<keyword evidence="2" id="KW-1185">Reference proteome</keyword>
<evidence type="ECO:0000313" key="2">
    <source>
        <dbReference type="Proteomes" id="UP001283361"/>
    </source>
</evidence>
<dbReference type="AlphaFoldDB" id="A0AAE1AMA6"/>
<sequence>FSSQRSHNYLEALLGIRQFCVGSQRAAVSPSPHTSGLSLTGRAWCRSISFWRFVISKRWSVRQIISTKAVWGERGFDIVSMSIGSVEFTSHYSEIYCASSIILFLTATSVNR</sequence>